<dbReference type="EMBL" id="AASWKH010000001">
    <property type="protein sequence ID" value="EFH6093466.1"/>
    <property type="molecule type" value="Genomic_DNA"/>
</dbReference>
<dbReference type="Proteomes" id="UP000531463">
    <property type="component" value="Unassembled WGS sequence"/>
</dbReference>
<organism evidence="4 8">
    <name type="scientific">Escherichia coli</name>
    <dbReference type="NCBI Taxonomy" id="562"/>
    <lineage>
        <taxon>Bacteria</taxon>
        <taxon>Pseudomonadati</taxon>
        <taxon>Pseudomonadota</taxon>
        <taxon>Gammaproteobacteria</taxon>
        <taxon>Enterobacterales</taxon>
        <taxon>Enterobacteriaceae</taxon>
        <taxon>Escherichia</taxon>
    </lineage>
</organism>
<dbReference type="SUPFAM" id="SSF48726">
    <property type="entry name" value="Immunoglobulin"/>
    <property type="match status" value="1"/>
</dbReference>
<name>A0A0K5A5D1_ECOLX</name>
<evidence type="ECO:0000313" key="2">
    <source>
        <dbReference type="EMBL" id="EFA8786771.1"/>
    </source>
</evidence>
<dbReference type="RefSeq" id="WP_000097524.1">
    <property type="nucleotide sequence ID" value="NZ_AP022049.1"/>
</dbReference>
<dbReference type="EMBL" id="AATJKW010000021">
    <property type="protein sequence ID" value="EFL9838261.1"/>
    <property type="molecule type" value="Genomic_DNA"/>
</dbReference>
<reference evidence="5 10" key="2">
    <citation type="submission" date="2018-08" db="EMBL/GenBank/DDBJ databases">
        <authorList>
            <consortium name="GenomeTrakr network: Whole genome sequencing for foodborne pathogen traceback"/>
        </authorList>
    </citation>
    <scope>NUCLEOTIDE SEQUENCE [LARGE SCALE GENOMIC DNA]</scope>
    <source>
        <strain evidence="5 10">AZ-TG73583</strain>
        <strain evidence="3 9">PSU-2243</strain>
    </source>
</reference>
<reference evidence="6 7" key="1">
    <citation type="submission" date="2018-06" db="EMBL/GenBank/DDBJ databases">
        <authorList>
            <consortium name="Pathogen Informatics"/>
            <person name="Doyle S."/>
        </authorList>
    </citation>
    <scope>NUCLEOTIDE SEQUENCE [LARGE SCALE GENOMIC DNA]</scope>
    <source>
        <strain evidence="6 7">NCTC9077</strain>
    </source>
</reference>
<dbReference type="AlphaFoldDB" id="A0A0K5A5D1"/>
<reference evidence="2 11" key="3">
    <citation type="submission" date="2018-08" db="EMBL/GenBank/DDBJ databases">
        <authorList>
            <consortium name="PulseNet: The National Subtyping Network for Foodborne Disease Surveillance"/>
            <person name="Tarr C.L."/>
            <person name="Trees E."/>
            <person name="Katz L.S."/>
            <person name="Carleton-Romer H.A."/>
            <person name="Stroika S."/>
            <person name="Kucerova Z."/>
            <person name="Roache K.F."/>
            <person name="Sabol A.L."/>
            <person name="Besser J."/>
            <person name="Gerner-Smidt P."/>
        </authorList>
    </citation>
    <scope>NUCLEOTIDE SEQUENCE [LARGE SCALE GENOMIC DNA]</scope>
    <source>
        <strain evidence="2 11">PNUSAE011918</strain>
    </source>
</reference>
<feature type="domain" description="Ig-like" evidence="1">
    <location>
        <begin position="140"/>
        <end position="232"/>
    </location>
</feature>
<protein>
    <submittedName>
        <fullName evidence="6">Phage major tail subunit</fullName>
    </submittedName>
    <submittedName>
        <fullName evidence="4">Phage tail protein</fullName>
    </submittedName>
</protein>
<dbReference type="EMBL" id="AASWIS010000077">
    <property type="protein sequence ID" value="EFH5895695.1"/>
    <property type="molecule type" value="Genomic_DNA"/>
</dbReference>
<sequence>MSSNFERSQLTKIMISSAPVTAETLDSASYLGLSCTIKEVQFTAGQKQDIDVTTLCSVEQENINGLGAASEISMSGNFYLNAAQNALRSAYDNDTTYGFKVIFPSGNGFTFMAEVRQHTWSAGTNGVVAATFSLRLKGKPVLTTASLKVKVDLKSTLRVASGAKLEMAVEAAGGVPPYSYVWKKGGSPVSGQTAATFSKASASSGDAGAYTCEISDSASPVNKVTSTSCTVTVS</sequence>
<evidence type="ECO:0000313" key="7">
    <source>
        <dbReference type="Proteomes" id="UP000254495"/>
    </source>
</evidence>
<dbReference type="Proteomes" id="UP000531813">
    <property type="component" value="Unassembled WGS sequence"/>
</dbReference>
<evidence type="ECO:0000313" key="5">
    <source>
        <dbReference type="EMBL" id="EFL9838261.1"/>
    </source>
</evidence>
<dbReference type="EMBL" id="AASCBU010000035">
    <property type="protein sequence ID" value="EFA8786771.1"/>
    <property type="molecule type" value="Genomic_DNA"/>
</dbReference>
<dbReference type="Pfam" id="PF13895">
    <property type="entry name" value="Ig_2"/>
    <property type="match status" value="1"/>
</dbReference>
<evidence type="ECO:0000313" key="8">
    <source>
        <dbReference type="Proteomes" id="UP000531463"/>
    </source>
</evidence>
<proteinExistence type="predicted"/>
<dbReference type="EMBL" id="UGCU01000001">
    <property type="protein sequence ID" value="STJ11784.1"/>
    <property type="molecule type" value="Genomic_DNA"/>
</dbReference>
<gene>
    <name evidence="6" type="primary">gp14</name>
    <name evidence="2" type="ORF">C2R31_004708</name>
    <name evidence="5" type="ORF">EN85_003285</name>
    <name evidence="4" type="ORF">GAI89_02185</name>
    <name evidence="3" type="ORF">GOP25_26595</name>
    <name evidence="6" type="ORF">NCTC9077_03510</name>
</gene>
<dbReference type="Proteomes" id="UP000543257">
    <property type="component" value="Unassembled WGS sequence"/>
</dbReference>
<dbReference type="PROSITE" id="PS50835">
    <property type="entry name" value="IG_LIKE"/>
    <property type="match status" value="1"/>
</dbReference>
<accession>A0A0K5A5D1</accession>
<evidence type="ECO:0000313" key="10">
    <source>
        <dbReference type="Proteomes" id="UP000543257"/>
    </source>
</evidence>
<evidence type="ECO:0000313" key="6">
    <source>
        <dbReference type="EMBL" id="STJ11784.1"/>
    </source>
</evidence>
<dbReference type="Gene3D" id="2.60.40.10">
    <property type="entry name" value="Immunoglobulins"/>
    <property type="match status" value="1"/>
</dbReference>
<dbReference type="InterPro" id="IPR036179">
    <property type="entry name" value="Ig-like_dom_sf"/>
</dbReference>
<dbReference type="Proteomes" id="UP000254495">
    <property type="component" value="Unassembled WGS sequence"/>
</dbReference>
<evidence type="ECO:0000313" key="9">
    <source>
        <dbReference type="Proteomes" id="UP000531813"/>
    </source>
</evidence>
<dbReference type="InterPro" id="IPR013783">
    <property type="entry name" value="Ig-like_fold"/>
</dbReference>
<evidence type="ECO:0000313" key="4">
    <source>
        <dbReference type="EMBL" id="EFH6093466.1"/>
    </source>
</evidence>
<dbReference type="Proteomes" id="UP000567387">
    <property type="component" value="Unassembled WGS sequence"/>
</dbReference>
<dbReference type="InterPro" id="IPR007110">
    <property type="entry name" value="Ig-like_dom"/>
</dbReference>
<evidence type="ECO:0000313" key="3">
    <source>
        <dbReference type="EMBL" id="EFH5895695.1"/>
    </source>
</evidence>
<dbReference type="Gene3D" id="4.10.410.40">
    <property type="match status" value="1"/>
</dbReference>
<reference evidence="4 8" key="4">
    <citation type="submission" date="2019-12" db="EMBL/GenBank/DDBJ databases">
        <authorList>
            <consortium name="NARMS: The National Antimicrobial Resistance Monitoring System"/>
        </authorList>
    </citation>
    <scope>NUCLEOTIDE SEQUENCE [LARGE SCALE GENOMIC DNA]</scope>
    <source>
        <strain evidence="4 8">CVM N19EC0510</strain>
    </source>
</reference>
<evidence type="ECO:0000313" key="11">
    <source>
        <dbReference type="Proteomes" id="UP000567387"/>
    </source>
</evidence>
<evidence type="ECO:0000259" key="1">
    <source>
        <dbReference type="PROSITE" id="PS50835"/>
    </source>
</evidence>